<dbReference type="RefSeq" id="WP_257767832.1">
    <property type="nucleotide sequence ID" value="NZ_CP102480.1"/>
</dbReference>
<evidence type="ECO:0000256" key="1">
    <source>
        <dbReference type="ARBA" id="ARBA00004651"/>
    </source>
</evidence>
<keyword evidence="4" id="KW-1003">Cell membrane</keyword>
<evidence type="ECO:0000256" key="5">
    <source>
        <dbReference type="ARBA" id="ARBA00022692"/>
    </source>
</evidence>
<evidence type="ECO:0000313" key="10">
    <source>
        <dbReference type="Proteomes" id="UP001060336"/>
    </source>
</evidence>
<dbReference type="GO" id="GO:0033214">
    <property type="term" value="P:siderophore-iron import into cell"/>
    <property type="evidence" value="ECO:0007669"/>
    <property type="project" value="TreeGrafter"/>
</dbReference>
<evidence type="ECO:0000256" key="4">
    <source>
        <dbReference type="ARBA" id="ARBA00022475"/>
    </source>
</evidence>
<feature type="transmembrane region" description="Helical" evidence="8">
    <location>
        <begin position="110"/>
        <end position="129"/>
    </location>
</feature>
<comment type="similarity">
    <text evidence="2">Belongs to the binding-protein-dependent transport system permease family. FecCD subfamily.</text>
</comment>
<feature type="transmembrane region" description="Helical" evidence="8">
    <location>
        <begin position="207"/>
        <end position="229"/>
    </location>
</feature>
<evidence type="ECO:0000256" key="3">
    <source>
        <dbReference type="ARBA" id="ARBA00022448"/>
    </source>
</evidence>
<proteinExistence type="inferred from homology"/>
<evidence type="ECO:0000313" key="9">
    <source>
        <dbReference type="EMBL" id="UUX49279.1"/>
    </source>
</evidence>
<dbReference type="InterPro" id="IPR037294">
    <property type="entry name" value="ABC_BtuC-like"/>
</dbReference>
<keyword evidence="5 8" id="KW-0812">Transmembrane</keyword>
<dbReference type="PANTHER" id="PTHR30472">
    <property type="entry name" value="FERRIC ENTEROBACTIN TRANSPORT SYSTEM PERMEASE PROTEIN"/>
    <property type="match status" value="1"/>
</dbReference>
<dbReference type="Pfam" id="PF01032">
    <property type="entry name" value="FecCD"/>
    <property type="match status" value="1"/>
</dbReference>
<dbReference type="GO" id="GO:0005886">
    <property type="term" value="C:plasma membrane"/>
    <property type="evidence" value="ECO:0007669"/>
    <property type="project" value="UniProtKB-SubCell"/>
</dbReference>
<dbReference type="InterPro" id="IPR000522">
    <property type="entry name" value="ABC_transptr_permease_BtuC"/>
</dbReference>
<keyword evidence="6 8" id="KW-1133">Transmembrane helix</keyword>
<dbReference type="EMBL" id="CP102480">
    <property type="protein sequence ID" value="UUX49279.1"/>
    <property type="molecule type" value="Genomic_DNA"/>
</dbReference>
<dbReference type="GO" id="GO:0022857">
    <property type="term" value="F:transmembrane transporter activity"/>
    <property type="evidence" value="ECO:0007669"/>
    <property type="project" value="InterPro"/>
</dbReference>
<dbReference type="SUPFAM" id="SSF81345">
    <property type="entry name" value="ABC transporter involved in vitamin B12 uptake, BtuC"/>
    <property type="match status" value="1"/>
</dbReference>
<keyword evidence="10" id="KW-1185">Reference proteome</keyword>
<feature type="transmembrane region" description="Helical" evidence="8">
    <location>
        <begin position="81"/>
        <end position="98"/>
    </location>
</feature>
<feature type="transmembrane region" description="Helical" evidence="8">
    <location>
        <begin position="256"/>
        <end position="278"/>
    </location>
</feature>
<dbReference type="PANTHER" id="PTHR30472:SF37">
    <property type="entry name" value="FE(3+) DICITRATE TRANSPORT SYSTEM PERMEASE PROTEIN FECD-RELATED"/>
    <property type="match status" value="1"/>
</dbReference>
<keyword evidence="7 8" id="KW-0472">Membrane</keyword>
<evidence type="ECO:0000256" key="6">
    <source>
        <dbReference type="ARBA" id="ARBA00022989"/>
    </source>
</evidence>
<organism evidence="9 10">
    <name type="scientific">Nisaea acidiphila</name>
    <dbReference type="NCBI Taxonomy" id="1862145"/>
    <lineage>
        <taxon>Bacteria</taxon>
        <taxon>Pseudomonadati</taxon>
        <taxon>Pseudomonadota</taxon>
        <taxon>Alphaproteobacteria</taxon>
        <taxon>Rhodospirillales</taxon>
        <taxon>Thalassobaculaceae</taxon>
        <taxon>Nisaea</taxon>
    </lineage>
</organism>
<comment type="subcellular location">
    <subcellularLocation>
        <location evidence="1">Cell membrane</location>
        <topology evidence="1">Multi-pass membrane protein</topology>
    </subcellularLocation>
</comment>
<feature type="transmembrane region" description="Helical" evidence="8">
    <location>
        <begin position="135"/>
        <end position="156"/>
    </location>
</feature>
<dbReference type="AlphaFoldDB" id="A0A9J7APX9"/>
<accession>A0A9J7APX9</accession>
<gene>
    <name evidence="9" type="ORF">NUH88_17985</name>
</gene>
<protein>
    <submittedName>
        <fullName evidence="9">Iron ABC transporter permease</fullName>
    </submittedName>
</protein>
<dbReference type="CDD" id="cd06550">
    <property type="entry name" value="TM_ABC_iron-siderophores_like"/>
    <property type="match status" value="1"/>
</dbReference>
<evidence type="ECO:0000256" key="2">
    <source>
        <dbReference type="ARBA" id="ARBA00007935"/>
    </source>
</evidence>
<dbReference type="Gene3D" id="1.10.3470.10">
    <property type="entry name" value="ABC transporter involved in vitamin B12 uptake, BtuC"/>
    <property type="match status" value="1"/>
</dbReference>
<feature type="transmembrane region" description="Helical" evidence="8">
    <location>
        <begin position="21"/>
        <end position="44"/>
    </location>
</feature>
<keyword evidence="3" id="KW-0813">Transport</keyword>
<dbReference type="Proteomes" id="UP001060336">
    <property type="component" value="Chromosome"/>
</dbReference>
<name>A0A9J7APX9_9PROT</name>
<feature type="transmembrane region" description="Helical" evidence="8">
    <location>
        <begin position="323"/>
        <end position="345"/>
    </location>
</feature>
<evidence type="ECO:0000256" key="8">
    <source>
        <dbReference type="SAM" id="Phobius"/>
    </source>
</evidence>
<feature type="transmembrane region" description="Helical" evidence="8">
    <location>
        <begin position="163"/>
        <end position="187"/>
    </location>
</feature>
<reference evidence="9" key="1">
    <citation type="submission" date="2022-08" db="EMBL/GenBank/DDBJ databases">
        <title>Nisaea acidiphila sp. nov., isolated from a marine algal debris and emended description of the genus Nisaea Urios et al. 2008.</title>
        <authorList>
            <person name="Kwon K."/>
        </authorList>
    </citation>
    <scope>NUCLEOTIDE SEQUENCE</scope>
    <source>
        <strain evidence="9">MEBiC11861</strain>
    </source>
</reference>
<sequence>MKRSIATDGRKVLRLQSGLEIRLDTLWATGLLCAAALGFSALAISVGATRTGLQDFIALLTGAKLDEGQLFALLDVRLPRLVLGFMAGWCVALTGAMLQSMSQNPLADPGLLGLSQGSMVTILLLMVFAPAAPIGLVPVAAILGGLGVAALLLWLTGGGQSDGLAIVLMGIAVETVLSSVTSIMILYLPPETSFAVSDWLAGSLFQASWDVIGALAPWFALSLPAILLLGRALRCYDLGEETAMSLGEPVRRTKPVILFTSVLLTSAAVTAVGPLAFLGVMAPHLANALCPSSGRARLVLSGLTGGVLVIGADALTRRFAGDLAIPIGLALTLLGVPLFVISMRLRAVLTQQRT</sequence>
<dbReference type="KEGG" id="naci:NUH88_17985"/>
<evidence type="ECO:0000256" key="7">
    <source>
        <dbReference type="ARBA" id="ARBA00023136"/>
    </source>
</evidence>